<keyword evidence="2" id="KW-0862">Zinc</keyword>
<dbReference type="EMBL" id="PDJE01000001">
    <property type="protein sequence ID" value="PFG29871.1"/>
    <property type="molecule type" value="Genomic_DNA"/>
</dbReference>
<dbReference type="InterPro" id="IPR051804">
    <property type="entry name" value="Carb_Metab_Reg_Kinase/Isom"/>
</dbReference>
<dbReference type="Gene3D" id="2.60.120.10">
    <property type="entry name" value="Jelly Rolls"/>
    <property type="match status" value="2"/>
</dbReference>
<dbReference type="InterPro" id="IPR011051">
    <property type="entry name" value="RmlC_Cupin_sf"/>
</dbReference>
<organism evidence="3 4">
    <name type="scientific">Paramicrobacterium agarici</name>
    <dbReference type="NCBI Taxonomy" id="630514"/>
    <lineage>
        <taxon>Bacteria</taxon>
        <taxon>Bacillati</taxon>
        <taxon>Actinomycetota</taxon>
        <taxon>Actinomycetes</taxon>
        <taxon>Micrococcales</taxon>
        <taxon>Microbacteriaceae</taxon>
        <taxon>Paramicrobacterium</taxon>
    </lineage>
</organism>
<accession>A0A2A9DU19</accession>
<evidence type="ECO:0000313" key="3">
    <source>
        <dbReference type="EMBL" id="PFG29871.1"/>
    </source>
</evidence>
<name>A0A2A9DU19_9MICO</name>
<keyword evidence="4" id="KW-1185">Reference proteome</keyword>
<evidence type="ECO:0000256" key="2">
    <source>
        <dbReference type="ARBA" id="ARBA00022833"/>
    </source>
</evidence>
<dbReference type="PANTHER" id="PTHR42742">
    <property type="entry name" value="TRANSCRIPTIONAL REPRESSOR MPRA"/>
    <property type="match status" value="1"/>
</dbReference>
<evidence type="ECO:0000313" key="4">
    <source>
        <dbReference type="Proteomes" id="UP000221369"/>
    </source>
</evidence>
<dbReference type="SUPFAM" id="SSF51182">
    <property type="entry name" value="RmlC-like cupins"/>
    <property type="match status" value="1"/>
</dbReference>
<dbReference type="AlphaFoldDB" id="A0A2A9DU19"/>
<dbReference type="Proteomes" id="UP000221369">
    <property type="component" value="Unassembled WGS sequence"/>
</dbReference>
<proteinExistence type="predicted"/>
<dbReference type="InterPro" id="IPR014710">
    <property type="entry name" value="RmlC-like_jellyroll"/>
</dbReference>
<sequence>MTAADSTSATGTPVFLGANQPTNRFYSGGAKIAGFRAIGESLPATPEDWIASTTALFNEHEKGLTVLPSGRLLRDEIREHAVTWLGEQHLRSYGADTMLLVKLLDAGQRLPVHVHPNREFAQENLNVRHGKAEAWYILEGGDIHLGFCRDVRPSELQRWVETQNVSSMLASMHRLTVSAGDFVFVPPGIPHAIGQEVFLIEVQEPEDLSILLEWTGYDLDGPRDGHLGLGFDAALRAVDGSGWSGSAIRHLVVRAGSRDRLPTTADRFFRADRLEIGVPQNLEPGFSVLICVEGAGRITTANGFSSQFAKGDTLAIPHDCGTATLSGDAIVLRCRPPAPL</sequence>
<comment type="caution">
    <text evidence="3">The sequence shown here is derived from an EMBL/GenBank/DDBJ whole genome shotgun (WGS) entry which is preliminary data.</text>
</comment>
<keyword evidence="3" id="KW-0413">Isomerase</keyword>
<evidence type="ECO:0000256" key="1">
    <source>
        <dbReference type="ARBA" id="ARBA00022723"/>
    </source>
</evidence>
<dbReference type="GO" id="GO:0046872">
    <property type="term" value="F:metal ion binding"/>
    <property type="evidence" value="ECO:0007669"/>
    <property type="project" value="UniProtKB-KW"/>
</dbReference>
<dbReference type="GO" id="GO:0016853">
    <property type="term" value="F:isomerase activity"/>
    <property type="evidence" value="ECO:0007669"/>
    <property type="project" value="UniProtKB-KW"/>
</dbReference>
<reference evidence="3 4" key="1">
    <citation type="submission" date="2017-10" db="EMBL/GenBank/DDBJ databases">
        <title>Sequencing the genomes of 1000 actinobacteria strains.</title>
        <authorList>
            <person name="Klenk H.-P."/>
        </authorList>
    </citation>
    <scope>NUCLEOTIDE SEQUENCE [LARGE SCALE GENOMIC DNA]</scope>
    <source>
        <strain evidence="3 4">DSM 21798</strain>
    </source>
</reference>
<gene>
    <name evidence="3" type="ORF">ATJ78_0788</name>
</gene>
<protein>
    <submittedName>
        <fullName evidence="3">Mannose-6-phosphate isomerase</fullName>
    </submittedName>
</protein>
<keyword evidence="1" id="KW-0479">Metal-binding</keyword>
<dbReference type="CDD" id="cd07010">
    <property type="entry name" value="cupin_PMI_type_I_N_bac"/>
    <property type="match status" value="1"/>
</dbReference>
<dbReference type="RefSeq" id="WP_098406395.1">
    <property type="nucleotide sequence ID" value="NZ_PDJE01000001.1"/>
</dbReference>
<dbReference type="PANTHER" id="PTHR42742:SF3">
    <property type="entry name" value="FRUCTOKINASE"/>
    <property type="match status" value="1"/>
</dbReference>